<dbReference type="OrthoDB" id="2364866at2"/>
<protein>
    <submittedName>
        <fullName evidence="3">Activator of HSP90 ATPase</fullName>
    </submittedName>
</protein>
<dbReference type="EMBL" id="CP007035">
    <property type="protein sequence ID" value="AHF16722.1"/>
    <property type="molecule type" value="Genomic_DNA"/>
</dbReference>
<reference evidence="3 4" key="1">
    <citation type="submission" date="2013-12" db="EMBL/GenBank/DDBJ databases">
        <authorList>
            <consortium name="DOE Joint Genome Institute"/>
            <person name="Eisen J."/>
            <person name="Huntemann M."/>
            <person name="Han J."/>
            <person name="Chen A."/>
            <person name="Kyrpides N."/>
            <person name="Mavromatis K."/>
            <person name="Markowitz V."/>
            <person name="Palaniappan K."/>
            <person name="Ivanova N."/>
            <person name="Schaumberg A."/>
            <person name="Pati A."/>
            <person name="Liolios K."/>
            <person name="Nordberg H.P."/>
            <person name="Cantor M.N."/>
            <person name="Hua S.X."/>
            <person name="Woyke T."/>
        </authorList>
    </citation>
    <scope>NUCLEOTIDE SEQUENCE [LARGE SCALE GENOMIC DNA]</scope>
    <source>
        <strain evidence="4">DSM 19437</strain>
    </source>
</reference>
<evidence type="ECO:0000256" key="1">
    <source>
        <dbReference type="ARBA" id="ARBA00006817"/>
    </source>
</evidence>
<dbReference type="InterPro" id="IPR013538">
    <property type="entry name" value="ASHA1/2-like_C"/>
</dbReference>
<name>W0F150_9BACT</name>
<dbReference type="AlphaFoldDB" id="W0F150"/>
<dbReference type="SUPFAM" id="SSF55961">
    <property type="entry name" value="Bet v1-like"/>
    <property type="match status" value="1"/>
</dbReference>
<dbReference type="InterPro" id="IPR023393">
    <property type="entry name" value="START-like_dom_sf"/>
</dbReference>
<comment type="similarity">
    <text evidence="1">Belongs to the AHA1 family.</text>
</comment>
<sequence length="155" mass="17521">MKDSEQYYAAAAMLIRKPVAIVFDAFIDPEITTKIWFTKSSGRLEEGKTIEWTWEMYNHSVTVNVTHIEVDKKIEIEWGNYSQKSQVTWAFTALGEDQTFVSIVNSGFQGDAAQLIAQVRDSTEGFTLVLAALKALLEKDIRLNLVGDRFPKGLQ</sequence>
<feature type="domain" description="Activator of Hsp90 ATPase homologue 1/2-like C-terminal" evidence="2">
    <location>
        <begin position="18"/>
        <end position="138"/>
    </location>
</feature>
<organism evidence="3 4">
    <name type="scientific">Niabella soli DSM 19437</name>
    <dbReference type="NCBI Taxonomy" id="929713"/>
    <lineage>
        <taxon>Bacteria</taxon>
        <taxon>Pseudomonadati</taxon>
        <taxon>Bacteroidota</taxon>
        <taxon>Chitinophagia</taxon>
        <taxon>Chitinophagales</taxon>
        <taxon>Chitinophagaceae</taxon>
        <taxon>Niabella</taxon>
    </lineage>
</organism>
<gene>
    <name evidence="3" type="ORF">NIASO_19160</name>
</gene>
<keyword evidence="4" id="KW-1185">Reference proteome</keyword>
<dbReference type="Proteomes" id="UP000003586">
    <property type="component" value="Chromosome"/>
</dbReference>
<dbReference type="Gene3D" id="3.30.530.20">
    <property type="match status" value="1"/>
</dbReference>
<dbReference type="CDD" id="cd08901">
    <property type="entry name" value="SRPBCC_CalC_Aha1-like_8"/>
    <property type="match status" value="1"/>
</dbReference>
<proteinExistence type="inferred from homology"/>
<dbReference type="STRING" id="929713.NIASO_19160"/>
<accession>W0F150</accession>
<dbReference type="eggNOG" id="COG3832">
    <property type="taxonomic scope" value="Bacteria"/>
</dbReference>
<dbReference type="Pfam" id="PF08327">
    <property type="entry name" value="AHSA1"/>
    <property type="match status" value="1"/>
</dbReference>
<dbReference type="KEGG" id="nso:NIASO_19160"/>
<dbReference type="HOGENOM" id="CLU_109811_0_0_10"/>
<evidence type="ECO:0000259" key="2">
    <source>
        <dbReference type="Pfam" id="PF08327"/>
    </source>
</evidence>
<evidence type="ECO:0000313" key="4">
    <source>
        <dbReference type="Proteomes" id="UP000003586"/>
    </source>
</evidence>
<evidence type="ECO:0000313" key="3">
    <source>
        <dbReference type="EMBL" id="AHF16722.1"/>
    </source>
</evidence>
<dbReference type="RefSeq" id="WP_008588255.1">
    <property type="nucleotide sequence ID" value="NZ_CP007035.1"/>
</dbReference>